<accession>A0ABN1EMY0</accession>
<dbReference type="InterPro" id="IPR047951">
    <property type="entry name" value="Transpos_ISL3"/>
</dbReference>
<dbReference type="InterPro" id="IPR029261">
    <property type="entry name" value="Transposase_Znf"/>
</dbReference>
<evidence type="ECO:0000313" key="4">
    <source>
        <dbReference type="Proteomes" id="UP001501588"/>
    </source>
</evidence>
<evidence type="ECO:0000256" key="1">
    <source>
        <dbReference type="SAM" id="MobiDB-lite"/>
    </source>
</evidence>
<dbReference type="Proteomes" id="UP001501588">
    <property type="component" value="Unassembled WGS sequence"/>
</dbReference>
<sequence length="540" mass="59022">MAALAAMAETRPMRFSPIQIPAAPAGLLVEAVAVEPDRVVITACADAPGASCPACGAVAGKVHGHYWRMLADLPWHDRRVVWRLRVRRFRCDRCERRTFAERLPDVAAPKARRTGRLARAQAGIGLAVGGEPGARLSSGLAMPVSGDTVLRLVRKLPAPPRPAPRVVGVDDWAWRRGRRYGTIVCDLERRRVVDLLPDRSAAPLRAWLERHLGVAVVSRDKAGSYAEAARTGAPGALQVADRWHLLVNASDALRGVIERHQAKLREAARLCAAKGKAPAARPTPAKPPRPGAEAPDARRRTRFDAVIRLHAQGVPIKRIARRTGVARNAVRRWLRAGEYVPYRRAPGPSLLDRHLTFVEERWRAGQRSSAALWRALQERGFEGGYDIVRRWAKRRRADGGPEEPGAASPSWRVPSSRRAARLLTGDPASLDDAGRLFAATLRAIAPGIRAAADLVGAFGRVIRGGDADALDTWLDAASATPLRSFAEGLRADRQAVRAAVAEPWSNGPVEGQINRLKLIKRQMFGRAKFDLLRQRVLHAA</sequence>
<keyword evidence="4" id="KW-1185">Reference proteome</keyword>
<feature type="region of interest" description="Disordered" evidence="1">
    <location>
        <begin position="274"/>
        <end position="298"/>
    </location>
</feature>
<dbReference type="PROSITE" id="PS50531">
    <property type="entry name" value="HTH_IS21"/>
    <property type="match status" value="1"/>
</dbReference>
<evidence type="ECO:0000259" key="2">
    <source>
        <dbReference type="PROSITE" id="PS50531"/>
    </source>
</evidence>
<dbReference type="Pfam" id="PF14690">
    <property type="entry name" value="Zn_ribbon_ISL3"/>
    <property type="match status" value="1"/>
</dbReference>
<evidence type="ECO:0000313" key="3">
    <source>
        <dbReference type="EMBL" id="GAA0569995.1"/>
    </source>
</evidence>
<feature type="compositionally biased region" description="Low complexity" evidence="1">
    <location>
        <begin position="274"/>
        <end position="283"/>
    </location>
</feature>
<dbReference type="Gene3D" id="1.10.10.60">
    <property type="entry name" value="Homeodomain-like"/>
    <property type="match status" value="1"/>
</dbReference>
<gene>
    <name evidence="3" type="ORF">GCM10009416_05690</name>
</gene>
<protein>
    <submittedName>
        <fullName evidence="3">ISL3 family transposase</fullName>
    </submittedName>
</protein>
<dbReference type="InterPro" id="IPR017894">
    <property type="entry name" value="HTH_IS21_transposase_type"/>
</dbReference>
<dbReference type="NCBIfam" id="NF033550">
    <property type="entry name" value="transpos_ISL3"/>
    <property type="match status" value="1"/>
</dbReference>
<organism evidence="3 4">
    <name type="scientific">Craurococcus roseus</name>
    <dbReference type="NCBI Taxonomy" id="77585"/>
    <lineage>
        <taxon>Bacteria</taxon>
        <taxon>Pseudomonadati</taxon>
        <taxon>Pseudomonadota</taxon>
        <taxon>Alphaproteobacteria</taxon>
        <taxon>Acetobacterales</taxon>
        <taxon>Acetobacteraceae</taxon>
        <taxon>Craurococcus</taxon>
    </lineage>
</organism>
<dbReference type="Pfam" id="PF13384">
    <property type="entry name" value="HTH_23"/>
    <property type="match status" value="1"/>
</dbReference>
<dbReference type="EMBL" id="BAAAFZ010000007">
    <property type="protein sequence ID" value="GAA0569995.1"/>
    <property type="molecule type" value="Genomic_DNA"/>
</dbReference>
<dbReference type="Pfam" id="PF01610">
    <property type="entry name" value="DDE_Tnp_ISL3"/>
    <property type="match status" value="2"/>
</dbReference>
<name>A0ABN1EMY0_9PROT</name>
<dbReference type="InterPro" id="IPR009057">
    <property type="entry name" value="Homeodomain-like_sf"/>
</dbReference>
<proteinExistence type="predicted"/>
<dbReference type="PANTHER" id="PTHR33498">
    <property type="entry name" value="TRANSPOSASE FOR INSERTION SEQUENCE ELEMENT IS1557"/>
    <property type="match status" value="1"/>
</dbReference>
<dbReference type="InterPro" id="IPR002560">
    <property type="entry name" value="Transposase_DDE"/>
</dbReference>
<reference evidence="3 4" key="1">
    <citation type="journal article" date="2019" name="Int. J. Syst. Evol. Microbiol.">
        <title>The Global Catalogue of Microorganisms (GCM) 10K type strain sequencing project: providing services to taxonomists for standard genome sequencing and annotation.</title>
        <authorList>
            <consortium name="The Broad Institute Genomics Platform"/>
            <consortium name="The Broad Institute Genome Sequencing Center for Infectious Disease"/>
            <person name="Wu L."/>
            <person name="Ma J."/>
        </authorList>
    </citation>
    <scope>NUCLEOTIDE SEQUENCE [LARGE SCALE GENOMIC DNA]</scope>
    <source>
        <strain evidence="3 4">JCM 9933</strain>
    </source>
</reference>
<dbReference type="PANTHER" id="PTHR33498:SF1">
    <property type="entry name" value="TRANSPOSASE FOR INSERTION SEQUENCE ELEMENT IS1557"/>
    <property type="match status" value="1"/>
</dbReference>
<comment type="caution">
    <text evidence="3">The sequence shown here is derived from an EMBL/GenBank/DDBJ whole genome shotgun (WGS) entry which is preliminary data.</text>
</comment>
<dbReference type="SUPFAM" id="SSF46689">
    <property type="entry name" value="Homeodomain-like"/>
    <property type="match status" value="1"/>
</dbReference>
<feature type="domain" description="HTH IS21-type" evidence="2">
    <location>
        <begin position="301"/>
        <end position="362"/>
    </location>
</feature>